<dbReference type="EMBL" id="CALLCH030000001">
    <property type="protein sequence ID" value="CAI4211188.1"/>
    <property type="molecule type" value="Genomic_DNA"/>
</dbReference>
<sequence length="430" mass="48226">MMWLSRLAYGLGLLSTVTGTILQNGQVRETNYPDTRIDLAAGSYTTFANNACAISYLGRWDSKKVSWWAAPGIRFGFTGQTVAVTFGEHTIDGTLVGYRLSGLDWQFTNVTAGGTHLFISPETEGIDLTAPVSPNTFEMRVTNWGYGIQIDSVHVGEGDKIVKVAPQPRFVEFIGDSLSSGMYNSYEALSGFAYGVGQGLGNTEYSITAYPGICVADQDCWGNTRGQSHQWFYTTDNSWRSKELYGDEPEAWDFEKQQKADLVVINLGTNDANAANNVSSATYIEHYKRLIQGIHGVWPDAQVIVMQMWQGFYQDGNSYNQNTDFRNEVYSVYEYFNSEEYLNNPVIWDGITEEATETNEKAKPFVHFFNTTGILQHNDIAPQWHPTDVGQIKVASHLIQFITQKLGWHLYATGPEVFADTLYWNDQSGY</sequence>
<dbReference type="Pfam" id="PF13472">
    <property type="entry name" value="Lipase_GDSL_2"/>
    <property type="match status" value="1"/>
</dbReference>
<dbReference type="InterPro" id="IPR037461">
    <property type="entry name" value="CtCE2-like_dom"/>
</dbReference>
<gene>
    <name evidence="3" type="ORF">PPNO1_LOCUS984</name>
</gene>
<feature type="chain" id="PRO_5040213730" description="SGNH hydrolase-type esterase domain-containing protein" evidence="1">
    <location>
        <begin position="20"/>
        <end position="430"/>
    </location>
</feature>
<evidence type="ECO:0000256" key="1">
    <source>
        <dbReference type="SAM" id="SignalP"/>
    </source>
</evidence>
<dbReference type="GO" id="GO:0052689">
    <property type="term" value="F:carboxylic ester hydrolase activity"/>
    <property type="evidence" value="ECO:0007669"/>
    <property type="project" value="InterPro"/>
</dbReference>
<protein>
    <recommendedName>
        <fullName evidence="2">SGNH hydrolase-type esterase domain-containing protein</fullName>
    </recommendedName>
</protein>
<evidence type="ECO:0000313" key="3">
    <source>
        <dbReference type="EMBL" id="CAI4211188.1"/>
    </source>
</evidence>
<dbReference type="InterPro" id="IPR013830">
    <property type="entry name" value="SGNH_hydro"/>
</dbReference>
<feature type="signal peptide" evidence="1">
    <location>
        <begin position="1"/>
        <end position="19"/>
    </location>
</feature>
<comment type="caution">
    <text evidence="3">The sequence shown here is derived from an EMBL/GenBank/DDBJ whole genome shotgun (WGS) entry which is preliminary data.</text>
</comment>
<dbReference type="PANTHER" id="PTHR37834:SF2">
    <property type="entry name" value="ESTERASE, SGNH HYDROLASE-TYPE"/>
    <property type="match status" value="1"/>
</dbReference>
<feature type="domain" description="SGNH hydrolase-type esterase" evidence="2">
    <location>
        <begin position="173"/>
        <end position="339"/>
    </location>
</feature>
<organism evidence="3 4">
    <name type="scientific">Parascedosporium putredinis</name>
    <dbReference type="NCBI Taxonomy" id="1442378"/>
    <lineage>
        <taxon>Eukaryota</taxon>
        <taxon>Fungi</taxon>
        <taxon>Dikarya</taxon>
        <taxon>Ascomycota</taxon>
        <taxon>Pezizomycotina</taxon>
        <taxon>Sordariomycetes</taxon>
        <taxon>Hypocreomycetidae</taxon>
        <taxon>Microascales</taxon>
        <taxon>Microascaceae</taxon>
        <taxon>Parascedosporium</taxon>
    </lineage>
</organism>
<keyword evidence="1" id="KW-0732">Signal</keyword>
<dbReference type="InterPro" id="IPR052762">
    <property type="entry name" value="PCW_deacetylase/CE"/>
</dbReference>
<dbReference type="SUPFAM" id="SSF52266">
    <property type="entry name" value="SGNH hydrolase"/>
    <property type="match status" value="1"/>
</dbReference>
<dbReference type="Gene3D" id="3.40.50.1110">
    <property type="entry name" value="SGNH hydrolase"/>
    <property type="match status" value="1"/>
</dbReference>
<proteinExistence type="predicted"/>
<dbReference type="AlphaFoldDB" id="A0A9P1GVT7"/>
<dbReference type="OrthoDB" id="426133at2759"/>
<evidence type="ECO:0000313" key="4">
    <source>
        <dbReference type="Proteomes" id="UP000838763"/>
    </source>
</evidence>
<dbReference type="CDD" id="cd01831">
    <property type="entry name" value="Endoglucanase_E_like"/>
    <property type="match status" value="1"/>
</dbReference>
<dbReference type="InterPro" id="IPR036514">
    <property type="entry name" value="SGNH_hydro_sf"/>
</dbReference>
<accession>A0A9P1GVT7</accession>
<name>A0A9P1GVT7_9PEZI</name>
<dbReference type="Proteomes" id="UP000838763">
    <property type="component" value="Unassembled WGS sequence"/>
</dbReference>
<dbReference type="PANTHER" id="PTHR37834">
    <property type="entry name" value="GDSL-LIKE LIPASE/ACYLHYDROLASE DOMAIN PROTEIN (AFU_ORTHOLOGUE AFUA_2G00620)"/>
    <property type="match status" value="1"/>
</dbReference>
<reference evidence="3" key="1">
    <citation type="submission" date="2022-11" db="EMBL/GenBank/DDBJ databases">
        <authorList>
            <person name="Scott C."/>
            <person name="Bruce N."/>
        </authorList>
    </citation>
    <scope>NUCLEOTIDE SEQUENCE</scope>
</reference>
<keyword evidence="4" id="KW-1185">Reference proteome</keyword>
<evidence type="ECO:0000259" key="2">
    <source>
        <dbReference type="Pfam" id="PF13472"/>
    </source>
</evidence>